<keyword evidence="6" id="KW-0249">Electron transport</keyword>
<dbReference type="PRINTS" id="PR00605">
    <property type="entry name" value="CYTCHROMECIC"/>
</dbReference>
<keyword evidence="2" id="KW-0813">Transport</keyword>
<keyword evidence="5 8" id="KW-0479">Metal-binding</keyword>
<dbReference type="InterPro" id="IPR036909">
    <property type="entry name" value="Cyt_c-like_dom_sf"/>
</dbReference>
<dbReference type="RefSeq" id="WP_207882682.1">
    <property type="nucleotide sequence ID" value="NZ_JAFVMF010000018.1"/>
</dbReference>
<dbReference type="Proteomes" id="UP000664771">
    <property type="component" value="Unassembled WGS sequence"/>
</dbReference>
<keyword evidence="7 8" id="KW-0408">Iron</keyword>
<dbReference type="PANTHER" id="PTHR35008:SF9">
    <property type="entry name" value="CYTOCHROME C DOMAIN-CONTAINING PROTEIN"/>
    <property type="match status" value="1"/>
</dbReference>
<comment type="caution">
    <text evidence="11">The sequence shown here is derived from an EMBL/GenBank/DDBJ whole genome shotgun (WGS) entry which is preliminary data.</text>
</comment>
<dbReference type="PROSITE" id="PS51007">
    <property type="entry name" value="CYTC"/>
    <property type="match status" value="1"/>
</dbReference>
<sequence>MRLWIPSFLILSATVATQAFADSPGGAGGQAPSAHSGAEIYRHVCQACHMADGKGGTGSATVPALYANQHLASLPWTLVTVLNGRGGMPWFNGQLTPDEITSVVNYVRTNFGNQYRDKATPELVKQMAGPVQVDDH</sequence>
<evidence type="ECO:0000256" key="1">
    <source>
        <dbReference type="ARBA" id="ARBA00001926"/>
    </source>
</evidence>
<dbReference type="InterPro" id="IPR008168">
    <property type="entry name" value="Cyt_C_IC"/>
</dbReference>
<evidence type="ECO:0000256" key="5">
    <source>
        <dbReference type="ARBA" id="ARBA00022723"/>
    </source>
</evidence>
<evidence type="ECO:0000256" key="2">
    <source>
        <dbReference type="ARBA" id="ARBA00022448"/>
    </source>
</evidence>
<proteinExistence type="predicted"/>
<feature type="signal peptide" evidence="9">
    <location>
        <begin position="1"/>
        <end position="21"/>
    </location>
</feature>
<dbReference type="SUPFAM" id="SSF46626">
    <property type="entry name" value="Cytochrome c"/>
    <property type="match status" value="1"/>
</dbReference>
<feature type="chain" id="PRO_5046031487" evidence="9">
    <location>
        <begin position="22"/>
        <end position="136"/>
    </location>
</feature>
<keyword evidence="4" id="KW-0679">Respiratory chain</keyword>
<evidence type="ECO:0000259" key="10">
    <source>
        <dbReference type="PROSITE" id="PS51007"/>
    </source>
</evidence>
<evidence type="ECO:0000313" key="12">
    <source>
        <dbReference type="Proteomes" id="UP000664771"/>
    </source>
</evidence>
<dbReference type="PANTHER" id="PTHR35008">
    <property type="entry name" value="BLL4482 PROTEIN-RELATED"/>
    <property type="match status" value="1"/>
</dbReference>
<reference evidence="11 12" key="1">
    <citation type="submission" date="2021-03" db="EMBL/GenBank/DDBJ databases">
        <title>The complete genome sequence of Acetobacter sacchari TBRC 11175.</title>
        <authorList>
            <person name="Charoenyingcharoen P."/>
            <person name="Yukphan P."/>
        </authorList>
    </citation>
    <scope>NUCLEOTIDE SEQUENCE [LARGE SCALE GENOMIC DNA]</scope>
    <source>
        <strain evidence="11 12">TBRC 11175</strain>
    </source>
</reference>
<dbReference type="EMBL" id="JAFVMF010000018">
    <property type="protein sequence ID" value="MBO1361171.1"/>
    <property type="molecule type" value="Genomic_DNA"/>
</dbReference>
<keyword evidence="12" id="KW-1185">Reference proteome</keyword>
<dbReference type="InterPro" id="IPR009056">
    <property type="entry name" value="Cyt_c-like_dom"/>
</dbReference>
<name>A0ABS3LZ67_9PROT</name>
<evidence type="ECO:0000313" key="11">
    <source>
        <dbReference type="EMBL" id="MBO1361171.1"/>
    </source>
</evidence>
<evidence type="ECO:0000256" key="9">
    <source>
        <dbReference type="SAM" id="SignalP"/>
    </source>
</evidence>
<dbReference type="Pfam" id="PF13442">
    <property type="entry name" value="Cytochrome_CBB3"/>
    <property type="match status" value="1"/>
</dbReference>
<gene>
    <name evidence="11" type="ORF">J2D73_15395</name>
</gene>
<dbReference type="Gene3D" id="1.10.760.10">
    <property type="entry name" value="Cytochrome c-like domain"/>
    <property type="match status" value="1"/>
</dbReference>
<evidence type="ECO:0000256" key="8">
    <source>
        <dbReference type="PROSITE-ProRule" id="PRU00433"/>
    </source>
</evidence>
<accession>A0ABS3LZ67</accession>
<dbReference type="InterPro" id="IPR051459">
    <property type="entry name" value="Cytochrome_c-type_DH"/>
</dbReference>
<comment type="cofactor">
    <cofactor evidence="1">
        <name>heme c</name>
        <dbReference type="ChEBI" id="CHEBI:61717"/>
    </cofactor>
</comment>
<evidence type="ECO:0000256" key="6">
    <source>
        <dbReference type="ARBA" id="ARBA00022982"/>
    </source>
</evidence>
<evidence type="ECO:0000256" key="7">
    <source>
        <dbReference type="ARBA" id="ARBA00023004"/>
    </source>
</evidence>
<evidence type="ECO:0000256" key="4">
    <source>
        <dbReference type="ARBA" id="ARBA00022660"/>
    </source>
</evidence>
<feature type="domain" description="Cytochrome c" evidence="10">
    <location>
        <begin position="32"/>
        <end position="111"/>
    </location>
</feature>
<evidence type="ECO:0000256" key="3">
    <source>
        <dbReference type="ARBA" id="ARBA00022617"/>
    </source>
</evidence>
<protein>
    <submittedName>
        <fullName evidence="11">Cytochrome c</fullName>
    </submittedName>
</protein>
<organism evidence="11 12">
    <name type="scientific">Acetobacter sacchari</name>
    <dbReference type="NCBI Taxonomy" id="2661687"/>
    <lineage>
        <taxon>Bacteria</taxon>
        <taxon>Pseudomonadati</taxon>
        <taxon>Pseudomonadota</taxon>
        <taxon>Alphaproteobacteria</taxon>
        <taxon>Acetobacterales</taxon>
        <taxon>Acetobacteraceae</taxon>
        <taxon>Acetobacter</taxon>
    </lineage>
</organism>
<keyword evidence="9" id="KW-0732">Signal</keyword>
<keyword evidence="3 8" id="KW-0349">Heme</keyword>